<evidence type="ECO:0000313" key="2">
    <source>
        <dbReference type="EMBL" id="RDL38476.1"/>
    </source>
</evidence>
<name>A0A370TSH3_9HELO</name>
<feature type="transmembrane region" description="Helical" evidence="1">
    <location>
        <begin position="332"/>
        <end position="350"/>
    </location>
</feature>
<dbReference type="EMBL" id="NPIC01000002">
    <property type="protein sequence ID" value="RDL38476.1"/>
    <property type="molecule type" value="Genomic_DNA"/>
</dbReference>
<protein>
    <recommendedName>
        <fullName evidence="4">Ubiquitin-conjugating enzyme E2-binding protein</fullName>
    </recommendedName>
</protein>
<evidence type="ECO:0008006" key="4">
    <source>
        <dbReference type="Google" id="ProtNLM"/>
    </source>
</evidence>
<dbReference type="GO" id="GO:0006513">
    <property type="term" value="P:protein monoubiquitination"/>
    <property type="evidence" value="ECO:0007669"/>
    <property type="project" value="TreeGrafter"/>
</dbReference>
<dbReference type="GO" id="GO:0043161">
    <property type="term" value="P:proteasome-mediated ubiquitin-dependent protein catabolic process"/>
    <property type="evidence" value="ECO:0007669"/>
    <property type="project" value="TreeGrafter"/>
</dbReference>
<sequence length="372" mass="41439">MSRCKTLVYAELLANIRQISIVAALDTPCNSTTKAELSPNGLQVTLYHEGEVIATNLPGQVAAKGALQKPALGSRELSWRLPLAGALPAQYAEKMQSSDVAWSAKQLGQDSEFLCRECGTVIIRNGSIKTWKDLPSENWAEMMEFWHCHKPDDHNHESNGASGHEKHIDAEKSLADRGYGANTKFMPRSGFALVGLTTFHITASDCTGLQLFNRRNIRIRKDTVQVLQQLSWARRSPNRGSQTSQMDPAAVIIHAAITQITVCAFIYFLATGRYFAIAVCLPYFAFLVRVETIDNLSYYDHLLVGRVPSVIGAIQVWFVSRANPPPSFEEQLAVLLVAALFNLAACWLYFDVPIFMDIGQWIEIFVVEIFGW</sequence>
<keyword evidence="1" id="KW-0812">Transmembrane</keyword>
<dbReference type="Pfam" id="PF09814">
    <property type="entry name" value="HECT_2"/>
    <property type="match status" value="1"/>
</dbReference>
<dbReference type="GO" id="GO:0061630">
    <property type="term" value="F:ubiquitin protein ligase activity"/>
    <property type="evidence" value="ECO:0007669"/>
    <property type="project" value="TreeGrafter"/>
</dbReference>
<feature type="transmembrane region" description="Helical" evidence="1">
    <location>
        <begin position="302"/>
        <end position="320"/>
    </location>
</feature>
<organism evidence="2 3">
    <name type="scientific">Venustampulla echinocandica</name>
    <dbReference type="NCBI Taxonomy" id="2656787"/>
    <lineage>
        <taxon>Eukaryota</taxon>
        <taxon>Fungi</taxon>
        <taxon>Dikarya</taxon>
        <taxon>Ascomycota</taxon>
        <taxon>Pezizomycotina</taxon>
        <taxon>Leotiomycetes</taxon>
        <taxon>Helotiales</taxon>
        <taxon>Pleuroascaceae</taxon>
        <taxon>Venustampulla</taxon>
    </lineage>
</organism>
<comment type="caution">
    <text evidence="2">The sequence shown here is derived from an EMBL/GenBank/DDBJ whole genome shotgun (WGS) entry which is preliminary data.</text>
</comment>
<keyword evidence="3" id="KW-1185">Reference proteome</keyword>
<accession>A0A370TSH3</accession>
<dbReference type="GO" id="GO:0000209">
    <property type="term" value="P:protein polyubiquitination"/>
    <property type="evidence" value="ECO:0007669"/>
    <property type="project" value="TreeGrafter"/>
</dbReference>
<evidence type="ECO:0000313" key="3">
    <source>
        <dbReference type="Proteomes" id="UP000254866"/>
    </source>
</evidence>
<dbReference type="AlphaFoldDB" id="A0A370TSH3"/>
<dbReference type="GO" id="GO:0031624">
    <property type="term" value="F:ubiquitin conjugating enzyme binding"/>
    <property type="evidence" value="ECO:0007669"/>
    <property type="project" value="TreeGrafter"/>
</dbReference>
<dbReference type="RefSeq" id="XP_031871132.1">
    <property type="nucleotide sequence ID" value="XM_032011439.1"/>
</dbReference>
<dbReference type="InterPro" id="IPR019193">
    <property type="entry name" value="UBQ-conj_enz_E2-bd_prot"/>
</dbReference>
<dbReference type="GO" id="GO:0005829">
    <property type="term" value="C:cytosol"/>
    <property type="evidence" value="ECO:0007669"/>
    <property type="project" value="TreeGrafter"/>
</dbReference>
<dbReference type="PANTHER" id="PTHR31531:SF2">
    <property type="entry name" value="E3 UBIQUITIN-PROTEIN LIGASE E3D"/>
    <property type="match status" value="1"/>
</dbReference>
<dbReference type="GO" id="GO:0030332">
    <property type="term" value="F:cyclin binding"/>
    <property type="evidence" value="ECO:0007669"/>
    <property type="project" value="TreeGrafter"/>
</dbReference>
<proteinExistence type="predicted"/>
<feature type="transmembrane region" description="Helical" evidence="1">
    <location>
        <begin position="274"/>
        <end position="290"/>
    </location>
</feature>
<keyword evidence="1" id="KW-0472">Membrane</keyword>
<dbReference type="GO" id="GO:0005634">
    <property type="term" value="C:nucleus"/>
    <property type="evidence" value="ECO:0007669"/>
    <property type="project" value="TreeGrafter"/>
</dbReference>
<keyword evidence="1" id="KW-1133">Transmembrane helix</keyword>
<dbReference type="PANTHER" id="PTHR31531">
    <property type="entry name" value="E3 UBIQUITIN-PROTEIN LIGASE E3D FAMILY MEMBER"/>
    <property type="match status" value="1"/>
</dbReference>
<dbReference type="OrthoDB" id="66510at2759"/>
<gene>
    <name evidence="2" type="ORF">BP5553_02816</name>
</gene>
<dbReference type="GO" id="GO:0000151">
    <property type="term" value="C:ubiquitin ligase complex"/>
    <property type="evidence" value="ECO:0007669"/>
    <property type="project" value="TreeGrafter"/>
</dbReference>
<dbReference type="STRING" id="2656787.A0A370TSH3"/>
<evidence type="ECO:0000256" key="1">
    <source>
        <dbReference type="SAM" id="Phobius"/>
    </source>
</evidence>
<dbReference type="GeneID" id="43595665"/>
<dbReference type="Proteomes" id="UP000254866">
    <property type="component" value="Unassembled WGS sequence"/>
</dbReference>
<reference evidence="2 3" key="1">
    <citation type="journal article" date="2018" name="IMA Fungus">
        <title>IMA Genome-F 9: Draft genome sequence of Annulohypoxylon stygium, Aspergillus mulundensis, Berkeleyomyces basicola (syn. Thielaviopsis basicola), Ceratocystis smalleyi, two Cercospora beticola strains, Coleophoma cylindrospora, Fusarium fracticaudum, Phialophora cf. hyalina, and Morchella septimelata.</title>
        <authorList>
            <person name="Wingfield B.D."/>
            <person name="Bills G.F."/>
            <person name="Dong Y."/>
            <person name="Huang W."/>
            <person name="Nel W.J."/>
            <person name="Swalarsk-Parry B.S."/>
            <person name="Vaghefi N."/>
            <person name="Wilken P.M."/>
            <person name="An Z."/>
            <person name="de Beer Z.W."/>
            <person name="De Vos L."/>
            <person name="Chen L."/>
            <person name="Duong T.A."/>
            <person name="Gao Y."/>
            <person name="Hammerbacher A."/>
            <person name="Kikkert J.R."/>
            <person name="Li Y."/>
            <person name="Li H."/>
            <person name="Li K."/>
            <person name="Li Q."/>
            <person name="Liu X."/>
            <person name="Ma X."/>
            <person name="Naidoo K."/>
            <person name="Pethybridge S.J."/>
            <person name="Sun J."/>
            <person name="Steenkamp E.T."/>
            <person name="van der Nest M.A."/>
            <person name="van Wyk S."/>
            <person name="Wingfield M.J."/>
            <person name="Xiong C."/>
            <person name="Yue Q."/>
            <person name="Zhang X."/>
        </authorList>
    </citation>
    <scope>NUCLEOTIDE SEQUENCE [LARGE SCALE GENOMIC DNA]</scope>
    <source>
        <strain evidence="2 3">BP 5553</strain>
    </source>
</reference>
<dbReference type="GO" id="GO:0051865">
    <property type="term" value="P:protein autoubiquitination"/>
    <property type="evidence" value="ECO:0007669"/>
    <property type="project" value="TreeGrafter"/>
</dbReference>